<feature type="compositionally biased region" description="Polar residues" evidence="2">
    <location>
        <begin position="363"/>
        <end position="375"/>
    </location>
</feature>
<organism evidence="3">
    <name type="scientific">Bactrocera latifrons</name>
    <name type="common">Malaysian fruit fly</name>
    <name type="synonym">Chaetodacus latifrons</name>
    <dbReference type="NCBI Taxonomy" id="174628"/>
    <lineage>
        <taxon>Eukaryota</taxon>
        <taxon>Metazoa</taxon>
        <taxon>Ecdysozoa</taxon>
        <taxon>Arthropoda</taxon>
        <taxon>Hexapoda</taxon>
        <taxon>Insecta</taxon>
        <taxon>Pterygota</taxon>
        <taxon>Neoptera</taxon>
        <taxon>Endopterygota</taxon>
        <taxon>Diptera</taxon>
        <taxon>Brachycera</taxon>
        <taxon>Muscomorpha</taxon>
        <taxon>Tephritoidea</taxon>
        <taxon>Tephritidae</taxon>
        <taxon>Bactrocera</taxon>
        <taxon>Bactrocera</taxon>
    </lineage>
</organism>
<dbReference type="AlphaFoldDB" id="A0A0K8U941"/>
<evidence type="ECO:0000256" key="2">
    <source>
        <dbReference type="SAM" id="MobiDB-lite"/>
    </source>
</evidence>
<sequence length="611" mass="67667">YTDICCIGMQYTTSSENYSSSIRGESPSKWGNKEDKGYVYKKSSYQYSNSGNNNIASINKSLDTNIDQLDALLEDLKHERQITKDKDILSTSANYKTMERDREHVEPSGTVTKTMRVMKTSQRSVPQPLQDEIDSFSTSEYSTLKSNGYPSIQRDYQSNEKLYGSTNVYESKNKLYESNRIIDSTDLIPSGTTTTTTTSQLEKDLQNLPLSEDILPLPGTKVTTTVRTYTYEVPATGTLSRGTPLTSSTRYNTIQRNEVNSSTLQSSPIATQVPPVVPQTVVYNTESYSTNNRTNESPITSNHLYEVREQHETNTLQKNLPLQQPRSPQPSGTKKTIIYKVNTTENVHTGPEFRSYPIPSPEYSINQESPQNGTYGQPHDTYPPRPTTTKYIYKESSNVVNTIHGSPVGPSDAQPRYLPPTHPQHKSPPAGYLPSANGYPPHGPSNTSQVTYKYSSSSTTNNRQDSPYGKPSPTTQPAPFPVDGVEYPTNSSPPQKVDELMQSFGQVDSVDRADLSTPRKREIETAVATPSQHVPTINKAGKEVYYPPGHEMMLTKREEMAAGSAAGGRWAKGSGMYEYESGYKSKTKSKQGGAVVPICLPLCCAMPCSIM</sequence>
<evidence type="ECO:0000313" key="3">
    <source>
        <dbReference type="EMBL" id="JAI23091.1"/>
    </source>
</evidence>
<reference evidence="3" key="1">
    <citation type="submission" date="2015-06" db="EMBL/GenBank/DDBJ databases">
        <authorList>
            <person name="Hoefler B.C."/>
            <person name="Straight P.D."/>
        </authorList>
    </citation>
    <scope>NUCLEOTIDE SEQUENCE</scope>
</reference>
<feature type="coiled-coil region" evidence="1">
    <location>
        <begin position="59"/>
        <end position="86"/>
    </location>
</feature>
<proteinExistence type="predicted"/>
<evidence type="ECO:0008006" key="4">
    <source>
        <dbReference type="Google" id="ProtNLM"/>
    </source>
</evidence>
<feature type="compositionally biased region" description="Low complexity" evidence="2">
    <location>
        <begin position="447"/>
        <end position="460"/>
    </location>
</feature>
<protein>
    <recommendedName>
        <fullName evidence="4">Proteoglycan 4</fullName>
    </recommendedName>
</protein>
<feature type="region of interest" description="Disordered" evidence="2">
    <location>
        <begin position="311"/>
        <end position="335"/>
    </location>
</feature>
<feature type="region of interest" description="Disordered" evidence="2">
    <location>
        <begin position="401"/>
        <end position="496"/>
    </location>
</feature>
<dbReference type="PANTHER" id="PTHR41156">
    <property type="entry name" value="AGAP006184-PA"/>
    <property type="match status" value="1"/>
</dbReference>
<dbReference type="OrthoDB" id="6372047at2759"/>
<feature type="non-terminal residue" evidence="3">
    <location>
        <position position="1"/>
    </location>
</feature>
<name>A0A0K8U941_BACLA</name>
<gene>
    <name evidence="3" type="ORF">c0_g1_i1</name>
</gene>
<accession>A0A0K8U941</accession>
<dbReference type="EMBL" id="GDHF01029223">
    <property type="protein sequence ID" value="JAI23091.1"/>
    <property type="molecule type" value="Transcribed_RNA"/>
</dbReference>
<feature type="region of interest" description="Disordered" evidence="2">
    <location>
        <begin position="348"/>
        <end position="389"/>
    </location>
</feature>
<keyword evidence="1" id="KW-0175">Coiled coil</keyword>
<feature type="compositionally biased region" description="Low complexity" evidence="2">
    <location>
        <begin position="320"/>
        <end position="331"/>
    </location>
</feature>
<evidence type="ECO:0000256" key="1">
    <source>
        <dbReference type="SAM" id="Coils"/>
    </source>
</evidence>
<dbReference type="PANTHER" id="PTHR41156:SF1">
    <property type="entry name" value="ZASP-LIKE MOTIF DOMAIN-CONTAINING PROTEIN"/>
    <property type="match status" value="1"/>
</dbReference>